<keyword evidence="5" id="KW-0326">Glycosidase</keyword>
<proteinExistence type="inferred from homology"/>
<dbReference type="FunFam" id="2.130.10.10:FF:000534">
    <property type="entry name" value="Xyloglucanase Xgh74A"/>
    <property type="match status" value="1"/>
</dbReference>
<dbReference type="SUPFAM" id="SSF49384">
    <property type="entry name" value="Carbohydrate-binding domain"/>
    <property type="match status" value="1"/>
</dbReference>
<dbReference type="EMBL" id="JAGSXH010000088">
    <property type="protein sequence ID" value="MBS2965534.1"/>
    <property type="molecule type" value="Genomic_DNA"/>
</dbReference>
<evidence type="ECO:0000256" key="4">
    <source>
        <dbReference type="ARBA" id="ARBA00023277"/>
    </source>
</evidence>
<dbReference type="InterPro" id="IPR012291">
    <property type="entry name" value="CBM2_carb-bd_dom_sf"/>
</dbReference>
<comment type="similarity">
    <text evidence="7">Belongs to the glycosyl hydrolase 74 family.</text>
</comment>
<keyword evidence="3" id="KW-0136">Cellulose degradation</keyword>
<keyword evidence="4" id="KW-0119">Carbohydrate metabolism</keyword>
<evidence type="ECO:0000256" key="7">
    <source>
        <dbReference type="ARBA" id="ARBA00037986"/>
    </source>
</evidence>
<dbReference type="Gene3D" id="2.60.40.290">
    <property type="match status" value="1"/>
</dbReference>
<reference evidence="11" key="1">
    <citation type="submission" date="2021-04" db="EMBL/GenBank/DDBJ databases">
        <title>Genome based classification of Actinospica acidithermotolerans sp. nov., an actinobacterium isolated from an Indonesian hot spring.</title>
        <authorList>
            <person name="Kusuma A.B."/>
            <person name="Putra K.E."/>
            <person name="Nafisah S."/>
            <person name="Loh J."/>
            <person name="Nouioui I."/>
            <person name="Goodfellow M."/>
        </authorList>
    </citation>
    <scope>NUCLEOTIDE SEQUENCE</scope>
    <source>
        <strain evidence="11">DSM 45618</strain>
    </source>
</reference>
<dbReference type="CDD" id="cd15482">
    <property type="entry name" value="Sialidase_non-viral"/>
    <property type="match status" value="1"/>
</dbReference>
<dbReference type="Pfam" id="PF00553">
    <property type="entry name" value="CBM_2"/>
    <property type="match status" value="1"/>
</dbReference>
<keyword evidence="12" id="KW-1185">Reference proteome</keyword>
<feature type="chain" id="PRO_5035312344" evidence="9">
    <location>
        <begin position="35"/>
        <end position="930"/>
    </location>
</feature>
<comment type="caution">
    <text evidence="11">The sequence shown here is derived from an EMBL/GenBank/DDBJ whole genome shotgun (WGS) entry which is preliminary data.</text>
</comment>
<evidence type="ECO:0000256" key="2">
    <source>
        <dbReference type="ARBA" id="ARBA00022801"/>
    </source>
</evidence>
<evidence type="ECO:0000313" key="12">
    <source>
        <dbReference type="Proteomes" id="UP000677913"/>
    </source>
</evidence>
<dbReference type="GO" id="GO:0030247">
    <property type="term" value="F:polysaccharide binding"/>
    <property type="evidence" value="ECO:0007669"/>
    <property type="project" value="UniProtKB-UniRule"/>
</dbReference>
<feature type="region of interest" description="Disordered" evidence="8">
    <location>
        <begin position="773"/>
        <end position="824"/>
    </location>
</feature>
<evidence type="ECO:0000313" key="11">
    <source>
        <dbReference type="EMBL" id="MBS2965534.1"/>
    </source>
</evidence>
<evidence type="ECO:0000256" key="9">
    <source>
        <dbReference type="SAM" id="SignalP"/>
    </source>
</evidence>
<evidence type="ECO:0000256" key="1">
    <source>
        <dbReference type="ARBA" id="ARBA00022729"/>
    </source>
</evidence>
<sequence length="930" mass="95488">MRRRLVQGALAAAAAAAATITPILVQGAAAPAQAATPATTAYTWNSVAIGGGGFVPDIVFNAGAANIVYARTDIGGVYRWNQSSSSWMPLMDWVGQSNWGDMGAVSVAADPVNTNKVWAAVGMYTNSWDPNNGSILRSSDQGNTWSASPLPFKLGGNMPGRGMGERLAVDPNDDNVLYFGAPSGKGLWKSTDSGVTWSQVANFPNVGNYVQDSTDTSGYLSDNQGVTWVAFDKATGSSGSPTKTIFVGVADLQNTVYESTDGGATWSRVAGQPTGFMAHKGVVDSAGGILYIATSNKGGPYDGSSGDVWKYAISTGTWTQISPVKSSDTSNDWFGYSGLSIDAQHPNTIMVTGYSSWWPDTFIWRSTDGGATWKSAWNYTSYPNRADAYTLDTSATPWLTFGTTTQEPVESPKLGWMTEGLAIDPFNSNRMFYGTGATLFGTTNLTNWDSGTSFTVKPFVSGLEETAVNGLISPPTGAPLISALGDLDGFVHTSLTSVPSSMFTSPNLSSGDSVDFAQLQPATIIRTGDVDKTQSSNANVYRFAFSTNGGSSWFQASAEPPGVTGGGQGAIAPDASSALWSPKGAGVYYTTTYGSSWTASSGIPAGAVIASDRVNPKVYYGYSAGTFYVSTNGGASFTATAATGLPATGTVYIKAVAGTSGDVWLTGGDSSGTSGIWHSGNSGASFTKLASVSAAINLGFGKSATAGGYPALYAVATVNGVQGIFRSDDTGATWTRINDNAHQWGNSGAAITGDPRIYGRVYVGTNGRGIMYGDPSGSSTGSPSASASASSSASASASPSPSPSASRSPSASPSPSPSASATSGGFGCHVTYTKGSEWPGGFTASVVVNDTGTTSISAWTVKFTFPGDQKVTGSWNVGTLTQSGQTVTATNAAYNGSISPGGNTSFGFQGTWTSNDSSPTSFSVNGVTCN</sequence>
<evidence type="ECO:0000256" key="3">
    <source>
        <dbReference type="ARBA" id="ARBA00023001"/>
    </source>
</evidence>
<dbReference type="GO" id="GO:0010411">
    <property type="term" value="P:xyloglucan metabolic process"/>
    <property type="evidence" value="ECO:0007669"/>
    <property type="project" value="TreeGrafter"/>
</dbReference>
<keyword evidence="1 9" id="KW-0732">Signal</keyword>
<dbReference type="SMART" id="SM00637">
    <property type="entry name" value="CBD_II"/>
    <property type="match status" value="1"/>
</dbReference>
<gene>
    <name evidence="11" type="ORF">KGA66_20965</name>
</gene>
<dbReference type="InterPro" id="IPR001919">
    <property type="entry name" value="CBD2"/>
</dbReference>
<dbReference type="SUPFAM" id="SSF110296">
    <property type="entry name" value="Oligoxyloglucan reducing end-specific cellobiohydrolase"/>
    <property type="match status" value="2"/>
</dbReference>
<dbReference type="GO" id="GO:0004553">
    <property type="term" value="F:hydrolase activity, hydrolyzing O-glycosyl compounds"/>
    <property type="evidence" value="ECO:0007669"/>
    <property type="project" value="InterPro"/>
</dbReference>
<protein>
    <submittedName>
        <fullName evidence="11">Cellulose binding domain-containing protein</fullName>
    </submittedName>
</protein>
<dbReference type="InterPro" id="IPR015943">
    <property type="entry name" value="WD40/YVTN_repeat-like_dom_sf"/>
</dbReference>
<dbReference type="GO" id="GO:0030245">
    <property type="term" value="P:cellulose catabolic process"/>
    <property type="evidence" value="ECO:0007669"/>
    <property type="project" value="UniProtKB-KW"/>
</dbReference>
<dbReference type="InterPro" id="IPR052025">
    <property type="entry name" value="Xyloglucanase_GH74"/>
</dbReference>
<dbReference type="InterPro" id="IPR008965">
    <property type="entry name" value="CBM2/CBM3_carb-bd_dom_sf"/>
</dbReference>
<name>A0A8J7WSW0_9ACTN</name>
<dbReference type="RefSeq" id="WP_211469888.1">
    <property type="nucleotide sequence ID" value="NZ_JAGSXH010000088.1"/>
</dbReference>
<evidence type="ECO:0000256" key="8">
    <source>
        <dbReference type="SAM" id="MobiDB-lite"/>
    </source>
</evidence>
<evidence type="ECO:0000259" key="10">
    <source>
        <dbReference type="PROSITE" id="PS51173"/>
    </source>
</evidence>
<keyword evidence="2" id="KW-0378">Hydrolase</keyword>
<feature type="compositionally biased region" description="Low complexity" evidence="8">
    <location>
        <begin position="775"/>
        <end position="823"/>
    </location>
</feature>
<dbReference type="PANTHER" id="PTHR43739:SF2">
    <property type="entry name" value="OLIGOXYLOGLUCAN-REDUCING END-SPECIFIC XYLOGLUCANASE-RELATED"/>
    <property type="match status" value="1"/>
</dbReference>
<dbReference type="PANTHER" id="PTHR43739">
    <property type="entry name" value="XYLOGLUCANASE (EUROFUNG)"/>
    <property type="match status" value="1"/>
</dbReference>
<accession>A0A8J7WSW0</accession>
<dbReference type="AlphaFoldDB" id="A0A8J7WSW0"/>
<dbReference type="Gene3D" id="2.130.10.10">
    <property type="entry name" value="YVTN repeat-like/Quinoprotein amine dehydrogenase"/>
    <property type="match status" value="2"/>
</dbReference>
<evidence type="ECO:0000256" key="5">
    <source>
        <dbReference type="ARBA" id="ARBA00023295"/>
    </source>
</evidence>
<evidence type="ECO:0000256" key="6">
    <source>
        <dbReference type="ARBA" id="ARBA00023326"/>
    </source>
</evidence>
<feature type="signal peptide" evidence="9">
    <location>
        <begin position="1"/>
        <end position="34"/>
    </location>
</feature>
<organism evidence="11 12">
    <name type="scientific">Actinocrinis puniceicyclus</name>
    <dbReference type="NCBI Taxonomy" id="977794"/>
    <lineage>
        <taxon>Bacteria</taxon>
        <taxon>Bacillati</taxon>
        <taxon>Actinomycetota</taxon>
        <taxon>Actinomycetes</taxon>
        <taxon>Catenulisporales</taxon>
        <taxon>Actinospicaceae</taxon>
        <taxon>Actinocrinis</taxon>
    </lineage>
</organism>
<dbReference type="PROSITE" id="PS51173">
    <property type="entry name" value="CBM2"/>
    <property type="match status" value="1"/>
</dbReference>
<dbReference type="Proteomes" id="UP000677913">
    <property type="component" value="Unassembled WGS sequence"/>
</dbReference>
<feature type="domain" description="CBM2" evidence="10">
    <location>
        <begin position="821"/>
        <end position="930"/>
    </location>
</feature>
<keyword evidence="6" id="KW-0624">Polysaccharide degradation</keyword>